<comment type="subcellular location">
    <subcellularLocation>
        <location evidence="6">Cytoplasm</location>
    </subcellularLocation>
</comment>
<dbReference type="EC" id="3.1.11.6" evidence="6"/>
<accession>A0ABV5W513</accession>
<dbReference type="PANTHER" id="PTHR34137:SF1">
    <property type="entry name" value="EXODEOXYRIBONUCLEASE 7 SMALL SUBUNIT"/>
    <property type="match status" value="1"/>
</dbReference>
<proteinExistence type="inferred from homology"/>
<dbReference type="Proteomes" id="UP001589619">
    <property type="component" value="Unassembled WGS sequence"/>
</dbReference>
<sequence>MSNGEKDNAVSFEEAMDKLEQIVAKLERGDVPLEKAIELFQDGMALSHLCGTKLEQVERKIETLLEDNGSFVKKPFQPATDEREN</sequence>
<organism evidence="7 8">
    <name type="scientific">Paenibacillus hodogayensis</name>
    <dbReference type="NCBI Taxonomy" id="279208"/>
    <lineage>
        <taxon>Bacteria</taxon>
        <taxon>Bacillati</taxon>
        <taxon>Bacillota</taxon>
        <taxon>Bacilli</taxon>
        <taxon>Bacillales</taxon>
        <taxon>Paenibacillaceae</taxon>
        <taxon>Paenibacillus</taxon>
    </lineage>
</organism>
<keyword evidence="3 6" id="KW-0540">Nuclease</keyword>
<dbReference type="EMBL" id="JBHMAG010000018">
    <property type="protein sequence ID" value="MFB9755667.1"/>
    <property type="molecule type" value="Genomic_DNA"/>
</dbReference>
<evidence type="ECO:0000256" key="4">
    <source>
        <dbReference type="ARBA" id="ARBA00022801"/>
    </source>
</evidence>
<keyword evidence="5 6" id="KW-0269">Exonuclease</keyword>
<dbReference type="RefSeq" id="WP_344908740.1">
    <property type="nucleotide sequence ID" value="NZ_BAAAYO010000006.1"/>
</dbReference>
<comment type="function">
    <text evidence="6">Bidirectionally degrades single-stranded DNA into large acid-insoluble oligonucleotides, which are then degraded further into small acid-soluble oligonucleotides.</text>
</comment>
<comment type="similarity">
    <text evidence="1 6">Belongs to the XseB family.</text>
</comment>
<keyword evidence="4 6" id="KW-0378">Hydrolase</keyword>
<dbReference type="InterPro" id="IPR003761">
    <property type="entry name" value="Exonuc_VII_S"/>
</dbReference>
<dbReference type="SUPFAM" id="SSF116842">
    <property type="entry name" value="XseB-like"/>
    <property type="match status" value="1"/>
</dbReference>
<keyword evidence="2 6" id="KW-0963">Cytoplasm</keyword>
<gene>
    <name evidence="6 7" type="primary">xseB</name>
    <name evidence="7" type="ORF">ACFFNY_29155</name>
</gene>
<evidence type="ECO:0000256" key="3">
    <source>
        <dbReference type="ARBA" id="ARBA00022722"/>
    </source>
</evidence>
<dbReference type="InterPro" id="IPR037004">
    <property type="entry name" value="Exonuc_VII_ssu_sf"/>
</dbReference>
<name>A0ABV5W513_9BACL</name>
<comment type="subunit">
    <text evidence="6">Heterooligomer composed of large and small subunits.</text>
</comment>
<dbReference type="GO" id="GO:0008855">
    <property type="term" value="F:exodeoxyribonuclease VII activity"/>
    <property type="evidence" value="ECO:0007669"/>
    <property type="project" value="UniProtKB-EC"/>
</dbReference>
<comment type="caution">
    <text evidence="7">The sequence shown here is derived from an EMBL/GenBank/DDBJ whole genome shotgun (WGS) entry which is preliminary data.</text>
</comment>
<evidence type="ECO:0000313" key="8">
    <source>
        <dbReference type="Proteomes" id="UP001589619"/>
    </source>
</evidence>
<protein>
    <recommendedName>
        <fullName evidence="6">Exodeoxyribonuclease 7 small subunit</fullName>
        <ecNumber evidence="6">3.1.11.6</ecNumber>
    </recommendedName>
    <alternativeName>
        <fullName evidence="6">Exodeoxyribonuclease VII small subunit</fullName>
        <shortName evidence="6">Exonuclease VII small subunit</shortName>
    </alternativeName>
</protein>
<dbReference type="Gene3D" id="1.10.287.1040">
    <property type="entry name" value="Exonuclease VII, small subunit"/>
    <property type="match status" value="1"/>
</dbReference>
<dbReference type="NCBIfam" id="TIGR01280">
    <property type="entry name" value="xseB"/>
    <property type="match status" value="1"/>
</dbReference>
<evidence type="ECO:0000256" key="5">
    <source>
        <dbReference type="ARBA" id="ARBA00022839"/>
    </source>
</evidence>
<evidence type="ECO:0000256" key="6">
    <source>
        <dbReference type="HAMAP-Rule" id="MF_00337"/>
    </source>
</evidence>
<evidence type="ECO:0000256" key="2">
    <source>
        <dbReference type="ARBA" id="ARBA00022490"/>
    </source>
</evidence>
<comment type="catalytic activity">
    <reaction evidence="6">
        <text>Exonucleolytic cleavage in either 5'- to 3'- or 3'- to 5'-direction to yield nucleoside 5'-phosphates.</text>
        <dbReference type="EC" id="3.1.11.6"/>
    </reaction>
</comment>
<reference evidence="7 8" key="1">
    <citation type="submission" date="2024-09" db="EMBL/GenBank/DDBJ databases">
        <authorList>
            <person name="Sun Q."/>
            <person name="Mori K."/>
        </authorList>
    </citation>
    <scope>NUCLEOTIDE SEQUENCE [LARGE SCALE GENOMIC DNA]</scope>
    <source>
        <strain evidence="7 8">JCM 12520</strain>
    </source>
</reference>
<evidence type="ECO:0000313" key="7">
    <source>
        <dbReference type="EMBL" id="MFB9755667.1"/>
    </source>
</evidence>
<evidence type="ECO:0000256" key="1">
    <source>
        <dbReference type="ARBA" id="ARBA00009998"/>
    </source>
</evidence>
<dbReference type="HAMAP" id="MF_00337">
    <property type="entry name" value="Exonuc_7_S"/>
    <property type="match status" value="1"/>
</dbReference>
<keyword evidence="8" id="KW-1185">Reference proteome</keyword>
<dbReference type="Pfam" id="PF02609">
    <property type="entry name" value="Exonuc_VII_S"/>
    <property type="match status" value="1"/>
</dbReference>
<dbReference type="PANTHER" id="PTHR34137">
    <property type="entry name" value="EXODEOXYRIBONUCLEASE 7 SMALL SUBUNIT"/>
    <property type="match status" value="1"/>
</dbReference>